<evidence type="ECO:0000313" key="1">
    <source>
        <dbReference type="EMBL" id="KAJ7526436.1"/>
    </source>
</evidence>
<evidence type="ECO:0000313" key="2">
    <source>
        <dbReference type="Proteomes" id="UP001162992"/>
    </source>
</evidence>
<gene>
    <name evidence="1" type="ORF">O6H91_16G006500</name>
</gene>
<dbReference type="EMBL" id="CM055107">
    <property type="protein sequence ID" value="KAJ7526436.1"/>
    <property type="molecule type" value="Genomic_DNA"/>
</dbReference>
<accession>A0ACC2B9J7</accession>
<name>A0ACC2B9J7_DIPCM</name>
<protein>
    <submittedName>
        <fullName evidence="1">Uncharacterized protein</fullName>
    </submittedName>
</protein>
<keyword evidence="2" id="KW-1185">Reference proteome</keyword>
<dbReference type="Proteomes" id="UP001162992">
    <property type="component" value="Chromosome 16"/>
</dbReference>
<comment type="caution">
    <text evidence="1">The sequence shown here is derived from an EMBL/GenBank/DDBJ whole genome shotgun (WGS) entry which is preliminary data.</text>
</comment>
<organism evidence="1 2">
    <name type="scientific">Diphasiastrum complanatum</name>
    <name type="common">Issler's clubmoss</name>
    <name type="synonym">Lycopodium complanatum</name>
    <dbReference type="NCBI Taxonomy" id="34168"/>
    <lineage>
        <taxon>Eukaryota</taxon>
        <taxon>Viridiplantae</taxon>
        <taxon>Streptophyta</taxon>
        <taxon>Embryophyta</taxon>
        <taxon>Tracheophyta</taxon>
        <taxon>Lycopodiopsida</taxon>
        <taxon>Lycopodiales</taxon>
        <taxon>Lycopodiaceae</taxon>
        <taxon>Lycopodioideae</taxon>
        <taxon>Diphasiastrum</taxon>
    </lineage>
</organism>
<proteinExistence type="predicted"/>
<sequence length="298" mass="33238">MGNCCSDIDYITPRPKTLLPDPAAPSTFSASRNAFLSNNFNVFKGTDGNKLLWLFLHAKGKANGIEDSYFVLENFWRAPYSEEGDVLCWCRLPAYHRTRCYCSSGHEEYGISQELNSKIYWANSRNHAELSEAAATPTVLWKRTQWQFSLRLGFYGDRYMEEPLGSLEISITGWIVKKVGGPGKNFARSKKEVKDARYVFRDKHGQPCAIELDVLPKGGNSKVISYQSSMFGCVAATPSHTWLKDQKMVTTTRAGHDPGLAFLVAFMCANVVSPHTIAGNLKVSELGQKSISTSCFSF</sequence>
<reference evidence="2" key="1">
    <citation type="journal article" date="2024" name="Proc. Natl. Acad. Sci. U.S.A.">
        <title>Extraordinary preservation of gene collinearity over three hundred million years revealed in homosporous lycophytes.</title>
        <authorList>
            <person name="Li C."/>
            <person name="Wickell D."/>
            <person name="Kuo L.Y."/>
            <person name="Chen X."/>
            <person name="Nie B."/>
            <person name="Liao X."/>
            <person name="Peng D."/>
            <person name="Ji J."/>
            <person name="Jenkins J."/>
            <person name="Williams M."/>
            <person name="Shu S."/>
            <person name="Plott C."/>
            <person name="Barry K."/>
            <person name="Rajasekar S."/>
            <person name="Grimwood J."/>
            <person name="Han X."/>
            <person name="Sun S."/>
            <person name="Hou Z."/>
            <person name="He W."/>
            <person name="Dai G."/>
            <person name="Sun C."/>
            <person name="Schmutz J."/>
            <person name="Leebens-Mack J.H."/>
            <person name="Li F.W."/>
            <person name="Wang L."/>
        </authorList>
    </citation>
    <scope>NUCLEOTIDE SEQUENCE [LARGE SCALE GENOMIC DNA]</scope>
    <source>
        <strain evidence="2">cv. PW_Plant_1</strain>
    </source>
</reference>